<comment type="function">
    <text evidence="5">One of the primary rRNA binding proteins, this protein initially binds near the 5'-end of the 23S rRNA. It is important during the early stages of 50S assembly. It makes multiple contacts with different domains of the 23S rRNA in the assembled 50S subunit and ribosome.</text>
</comment>
<keyword evidence="3 5" id="KW-0687">Ribonucleoprotein</keyword>
<proteinExistence type="inferred from homology"/>
<protein>
    <recommendedName>
        <fullName evidence="4 5">Large ribosomal subunit protein uL4</fullName>
    </recommendedName>
</protein>
<dbReference type="GO" id="GO:0019843">
    <property type="term" value="F:rRNA binding"/>
    <property type="evidence" value="ECO:0007669"/>
    <property type="project" value="UniProtKB-UniRule"/>
</dbReference>
<name>A0A1W9NZS0_UNCC3</name>
<evidence type="ECO:0000313" key="8">
    <source>
        <dbReference type="Proteomes" id="UP000192520"/>
    </source>
</evidence>
<dbReference type="Gene3D" id="3.40.1370.10">
    <property type="match status" value="1"/>
</dbReference>
<accession>A0A1W9NZS0</accession>
<evidence type="ECO:0000256" key="5">
    <source>
        <dbReference type="HAMAP-Rule" id="MF_01328"/>
    </source>
</evidence>
<dbReference type="GO" id="GO:0003735">
    <property type="term" value="F:structural constituent of ribosome"/>
    <property type="evidence" value="ECO:0007669"/>
    <property type="project" value="InterPro"/>
</dbReference>
<dbReference type="InterPro" id="IPR023574">
    <property type="entry name" value="Ribosomal_uL4_dom_sf"/>
</dbReference>
<comment type="subunit">
    <text evidence="5">Part of the 50S ribosomal subunit.</text>
</comment>
<dbReference type="Proteomes" id="UP000192520">
    <property type="component" value="Unassembled WGS sequence"/>
</dbReference>
<keyword evidence="5" id="KW-0694">RNA-binding</keyword>
<dbReference type="PANTHER" id="PTHR10746:SF6">
    <property type="entry name" value="LARGE RIBOSOMAL SUBUNIT PROTEIN UL4M"/>
    <property type="match status" value="1"/>
</dbReference>
<dbReference type="HAMAP" id="MF_01328_B">
    <property type="entry name" value="Ribosomal_uL4_B"/>
    <property type="match status" value="1"/>
</dbReference>
<keyword evidence="5" id="KW-0699">rRNA-binding</keyword>
<dbReference type="NCBIfam" id="TIGR03953">
    <property type="entry name" value="rplD_bact"/>
    <property type="match status" value="1"/>
</dbReference>
<dbReference type="GO" id="GO:0005840">
    <property type="term" value="C:ribosome"/>
    <property type="evidence" value="ECO:0007669"/>
    <property type="project" value="UniProtKB-KW"/>
</dbReference>
<feature type="compositionally biased region" description="Basic residues" evidence="6">
    <location>
        <begin position="59"/>
        <end position="77"/>
    </location>
</feature>
<keyword evidence="2 5" id="KW-0689">Ribosomal protein</keyword>
<dbReference type="EMBL" id="MZGJ01000003">
    <property type="protein sequence ID" value="OQX51490.1"/>
    <property type="molecule type" value="Genomic_DNA"/>
</dbReference>
<comment type="similarity">
    <text evidence="1 5">Belongs to the universal ribosomal protein uL4 family.</text>
</comment>
<evidence type="ECO:0000256" key="3">
    <source>
        <dbReference type="ARBA" id="ARBA00023274"/>
    </source>
</evidence>
<dbReference type="InterPro" id="IPR013005">
    <property type="entry name" value="Ribosomal_uL4-like"/>
</dbReference>
<evidence type="ECO:0000313" key="7">
    <source>
        <dbReference type="EMBL" id="OQX51490.1"/>
    </source>
</evidence>
<evidence type="ECO:0000256" key="6">
    <source>
        <dbReference type="SAM" id="MobiDB-lite"/>
    </source>
</evidence>
<feature type="region of interest" description="Disordered" evidence="6">
    <location>
        <begin position="50"/>
        <end position="94"/>
    </location>
</feature>
<dbReference type="AlphaFoldDB" id="A0A1W9NZS0"/>
<dbReference type="GO" id="GO:1990904">
    <property type="term" value="C:ribonucleoprotein complex"/>
    <property type="evidence" value="ECO:0007669"/>
    <property type="project" value="UniProtKB-KW"/>
</dbReference>
<evidence type="ECO:0000256" key="1">
    <source>
        <dbReference type="ARBA" id="ARBA00010528"/>
    </source>
</evidence>
<dbReference type="SUPFAM" id="SSF52166">
    <property type="entry name" value="Ribosomal protein L4"/>
    <property type="match status" value="1"/>
</dbReference>
<dbReference type="InterPro" id="IPR002136">
    <property type="entry name" value="Ribosomal_uL4"/>
</dbReference>
<sequence>MQVDVFDQKGKKKGKVELNPSIFEAKINRALMAQAVRVRLANKRLGTVKTKSRGEVRGGGKKPWRQKGTGRARHGSRRSPIWVGGGHAHPKRPRDFSLEIPKKMKRLALFSALSLQLKENRLVIVDKMDLKEISTKTAAGIFNNLSKGEKALFVLPKANEIVEKSFKNLPQARTLEARLLNTYDVLNCKKLVVLKAALNEIEKVFLNKRDG</sequence>
<organism evidence="7 8">
    <name type="scientific">candidate division CPR3 bacterium 4484_211</name>
    <dbReference type="NCBI Taxonomy" id="1968527"/>
    <lineage>
        <taxon>Bacteria</taxon>
        <taxon>Bacteria division CPR3</taxon>
    </lineage>
</organism>
<comment type="caution">
    <text evidence="7">The sequence shown here is derived from an EMBL/GenBank/DDBJ whole genome shotgun (WGS) entry which is preliminary data.</text>
</comment>
<dbReference type="PANTHER" id="PTHR10746">
    <property type="entry name" value="50S RIBOSOMAL PROTEIN L4"/>
    <property type="match status" value="1"/>
</dbReference>
<dbReference type="STRING" id="1968527.B5M47_00620"/>
<reference evidence="8" key="1">
    <citation type="submission" date="2017-03" db="EMBL/GenBank/DDBJ databases">
        <title>Novel pathways for hydrocarbon cycling and metabolic interdependencies in hydrothermal sediment communities.</title>
        <authorList>
            <person name="Dombrowski N."/>
            <person name="Seitz K."/>
            <person name="Teske A."/>
            <person name="Baker B."/>
        </authorList>
    </citation>
    <scope>NUCLEOTIDE SEQUENCE [LARGE SCALE GENOMIC DNA]</scope>
</reference>
<dbReference type="Pfam" id="PF00573">
    <property type="entry name" value="Ribosomal_L4"/>
    <property type="match status" value="1"/>
</dbReference>
<evidence type="ECO:0000256" key="4">
    <source>
        <dbReference type="ARBA" id="ARBA00035244"/>
    </source>
</evidence>
<gene>
    <name evidence="5" type="primary">rplD</name>
    <name evidence="7" type="ORF">B5M47_00620</name>
</gene>
<evidence type="ECO:0000256" key="2">
    <source>
        <dbReference type="ARBA" id="ARBA00022980"/>
    </source>
</evidence>
<comment type="function">
    <text evidence="5">Forms part of the polypeptide exit tunnel.</text>
</comment>
<dbReference type="GO" id="GO:0006412">
    <property type="term" value="P:translation"/>
    <property type="evidence" value="ECO:0007669"/>
    <property type="project" value="UniProtKB-UniRule"/>
</dbReference>